<keyword evidence="6" id="KW-0808">Transferase</keyword>
<evidence type="ECO:0000313" key="7">
    <source>
        <dbReference type="Proteomes" id="UP000052052"/>
    </source>
</evidence>
<organism evidence="6 7">
    <name type="scientific">Pseudoxanthomonas dokdonensis</name>
    <dbReference type="NCBI Taxonomy" id="344882"/>
    <lineage>
        <taxon>Bacteria</taxon>
        <taxon>Pseudomonadati</taxon>
        <taxon>Pseudomonadota</taxon>
        <taxon>Gammaproteobacteria</taxon>
        <taxon>Lysobacterales</taxon>
        <taxon>Lysobacteraceae</taxon>
        <taxon>Pseudoxanthomonas</taxon>
    </lineage>
</organism>
<evidence type="ECO:0000256" key="4">
    <source>
        <dbReference type="ARBA" id="ARBA00060634"/>
    </source>
</evidence>
<reference evidence="6 7" key="1">
    <citation type="submission" date="2015-05" db="EMBL/GenBank/DDBJ databases">
        <title>Genome sequencing and analysis of members of genus Stenotrophomonas.</title>
        <authorList>
            <person name="Patil P.P."/>
            <person name="Midha S."/>
            <person name="Patil P.B."/>
        </authorList>
    </citation>
    <scope>NUCLEOTIDE SEQUENCE [LARGE SCALE GENOMIC DNA]</scope>
    <source>
        <strain evidence="6 7">DSM 21858</strain>
    </source>
</reference>
<dbReference type="Pfam" id="PF07722">
    <property type="entry name" value="Peptidase_C26"/>
    <property type="match status" value="1"/>
</dbReference>
<dbReference type="GO" id="GO:0006598">
    <property type="term" value="P:polyamine catabolic process"/>
    <property type="evidence" value="ECO:0007669"/>
    <property type="project" value="TreeGrafter"/>
</dbReference>
<dbReference type="CDD" id="cd01745">
    <property type="entry name" value="GATase1_2"/>
    <property type="match status" value="1"/>
</dbReference>
<dbReference type="InterPro" id="IPR011697">
    <property type="entry name" value="Peptidase_C26"/>
</dbReference>
<comment type="catalytic activity">
    <reaction evidence="2">
        <text>4-(gamma-L-glutamylamino)butanoate + H2O = 4-aminobutanoate + L-glutamate</text>
        <dbReference type="Rhea" id="RHEA:19737"/>
        <dbReference type="ChEBI" id="CHEBI:15377"/>
        <dbReference type="ChEBI" id="CHEBI:29985"/>
        <dbReference type="ChEBI" id="CHEBI:58800"/>
        <dbReference type="ChEBI" id="CHEBI:59888"/>
        <dbReference type="EC" id="3.5.1.94"/>
    </reaction>
</comment>
<sequence>MASPALVALPTDRKQIGMHPFLAVGEKYVRAVINGAGCLPVLLPTLVPSLPLREWLAGVDGIVLTGSVSNIEPHHYGDEVSYEGNLHDPARDATTLPLVRLALELELPLLALCRGFQEVNVALGGTLYQKVQEQPGMLDHREDTSAPLEQQYGPAHVVDLAAGGLLAGLAGVSQVRVNSLHGQGVRTLGDGLLIEATAADGLVEAFRHVGPGYLLGVQWHPEWRVTENPFYLSIFQSFGQACREHASRRQQRAVP</sequence>
<proteinExistence type="inferred from homology"/>
<dbReference type="GO" id="GO:0016740">
    <property type="term" value="F:transferase activity"/>
    <property type="evidence" value="ECO:0007669"/>
    <property type="project" value="UniProtKB-KW"/>
</dbReference>
<dbReference type="InterPro" id="IPR029062">
    <property type="entry name" value="Class_I_gatase-like"/>
</dbReference>
<protein>
    <recommendedName>
        <fullName evidence="5">gamma-glutamyl-gamma-aminobutyrate hydrolase</fullName>
        <ecNumber evidence="5">3.5.1.94</ecNumber>
    </recommendedName>
</protein>
<keyword evidence="6" id="KW-0315">Glutamine amidotransferase</keyword>
<evidence type="ECO:0000313" key="6">
    <source>
        <dbReference type="EMBL" id="KRG69795.1"/>
    </source>
</evidence>
<comment type="similarity">
    <text evidence="1">Belongs to the peptidase C26 family.</text>
</comment>
<dbReference type="InterPro" id="IPR044668">
    <property type="entry name" value="PuuD-like"/>
</dbReference>
<comment type="function">
    <text evidence="3">Involved in the breakdown of putrescine via hydrolysis of the gamma-glutamyl linkage of gamma-glutamyl-gamma-aminobutyrate.</text>
</comment>
<evidence type="ECO:0000256" key="5">
    <source>
        <dbReference type="ARBA" id="ARBA00066788"/>
    </source>
</evidence>
<dbReference type="EMBL" id="LDJL01000008">
    <property type="protein sequence ID" value="KRG69795.1"/>
    <property type="molecule type" value="Genomic_DNA"/>
</dbReference>
<dbReference type="SUPFAM" id="SSF52317">
    <property type="entry name" value="Class I glutamine amidotransferase-like"/>
    <property type="match status" value="1"/>
</dbReference>
<dbReference type="STRING" id="344882.ABB29_08340"/>
<dbReference type="OrthoDB" id="9813383at2"/>
<dbReference type="PROSITE" id="PS51273">
    <property type="entry name" value="GATASE_TYPE_1"/>
    <property type="match status" value="1"/>
</dbReference>
<dbReference type="GO" id="GO:0033969">
    <property type="term" value="F:gamma-glutamyl-gamma-aminobutyrate hydrolase activity"/>
    <property type="evidence" value="ECO:0007669"/>
    <property type="project" value="UniProtKB-EC"/>
</dbReference>
<keyword evidence="7" id="KW-1185">Reference proteome</keyword>
<dbReference type="RefSeq" id="WP_057658173.1">
    <property type="nucleotide sequence ID" value="NZ_LDJL01000008.1"/>
</dbReference>
<evidence type="ECO:0000256" key="2">
    <source>
        <dbReference type="ARBA" id="ARBA00052718"/>
    </source>
</evidence>
<dbReference type="AlphaFoldDB" id="A0A0R0CWR7"/>
<comment type="caution">
    <text evidence="6">The sequence shown here is derived from an EMBL/GenBank/DDBJ whole genome shotgun (WGS) entry which is preliminary data.</text>
</comment>
<dbReference type="Gene3D" id="3.40.50.880">
    <property type="match status" value="1"/>
</dbReference>
<dbReference type="GO" id="GO:0005829">
    <property type="term" value="C:cytosol"/>
    <property type="evidence" value="ECO:0007669"/>
    <property type="project" value="TreeGrafter"/>
</dbReference>
<gene>
    <name evidence="6" type="ORF">ABB29_08340</name>
</gene>
<comment type="pathway">
    <text evidence="4">Amine and polyamine degradation; putrescine degradation; 4-aminobutanoate from putrescine: step 4/4.</text>
</comment>
<evidence type="ECO:0000256" key="1">
    <source>
        <dbReference type="ARBA" id="ARBA00011083"/>
    </source>
</evidence>
<name>A0A0R0CWR7_9GAMM</name>
<accession>A0A0R0CWR7</accession>
<dbReference type="PANTHER" id="PTHR43235:SF1">
    <property type="entry name" value="GLUTAMINE AMIDOTRANSFERASE PB2B2.05-RELATED"/>
    <property type="match status" value="1"/>
</dbReference>
<evidence type="ECO:0000256" key="3">
    <source>
        <dbReference type="ARBA" id="ARBA00055068"/>
    </source>
</evidence>
<dbReference type="PATRIC" id="fig|344882.3.peg.3021"/>
<dbReference type="EC" id="3.5.1.94" evidence="5"/>
<dbReference type="FunFam" id="3.40.50.880:FF:000030">
    <property type="entry name" value="Gamma-glutamyl-gamma-aminobutyrate hydrolase PuuD"/>
    <property type="match status" value="1"/>
</dbReference>
<dbReference type="Proteomes" id="UP000052052">
    <property type="component" value="Unassembled WGS sequence"/>
</dbReference>
<dbReference type="PANTHER" id="PTHR43235">
    <property type="entry name" value="GLUTAMINE AMIDOTRANSFERASE PB2B2.05-RELATED"/>
    <property type="match status" value="1"/>
</dbReference>